<dbReference type="InterPro" id="IPR002528">
    <property type="entry name" value="MATE_fam"/>
</dbReference>
<dbReference type="Proteomes" id="UP000184278">
    <property type="component" value="Unassembled WGS sequence"/>
</dbReference>
<keyword evidence="9 13" id="KW-1133">Transmembrane helix</keyword>
<name>A0A1M5TZR6_BUTFI</name>
<evidence type="ECO:0000256" key="8">
    <source>
        <dbReference type="ARBA" id="ARBA00022692"/>
    </source>
</evidence>
<dbReference type="STRING" id="1121131.SAMN02745229_00667"/>
<dbReference type="PANTHER" id="PTHR43298:SF2">
    <property type="entry name" value="FMN_FAD EXPORTER YEEO-RELATED"/>
    <property type="match status" value="1"/>
</dbReference>
<evidence type="ECO:0000313" key="15">
    <source>
        <dbReference type="Proteomes" id="UP000184278"/>
    </source>
</evidence>
<feature type="transmembrane region" description="Helical" evidence="13">
    <location>
        <begin position="401"/>
        <end position="419"/>
    </location>
</feature>
<dbReference type="GO" id="GO:0042910">
    <property type="term" value="F:xenobiotic transmembrane transporter activity"/>
    <property type="evidence" value="ECO:0007669"/>
    <property type="project" value="InterPro"/>
</dbReference>
<dbReference type="RefSeq" id="WP_073385503.1">
    <property type="nucleotide sequence ID" value="NZ_FQXK01000005.1"/>
</dbReference>
<dbReference type="InterPro" id="IPR050222">
    <property type="entry name" value="MATE_MdtK"/>
</dbReference>
<dbReference type="PANTHER" id="PTHR43298">
    <property type="entry name" value="MULTIDRUG RESISTANCE PROTEIN NORM-RELATED"/>
    <property type="match status" value="1"/>
</dbReference>
<feature type="transmembrane region" description="Helical" evidence="13">
    <location>
        <begin position="51"/>
        <end position="80"/>
    </location>
</feature>
<accession>A0A1M5TZR6</accession>
<dbReference type="EMBL" id="FQXK01000005">
    <property type="protein sequence ID" value="SHH55883.1"/>
    <property type="molecule type" value="Genomic_DNA"/>
</dbReference>
<dbReference type="OrthoDB" id="9776324at2"/>
<comment type="similarity">
    <text evidence="3">Belongs to the multi antimicrobial extrusion (MATE) (TC 2.A.66.1) family.</text>
</comment>
<dbReference type="CDD" id="cd13138">
    <property type="entry name" value="MATE_yoeA_like"/>
    <property type="match status" value="1"/>
</dbReference>
<evidence type="ECO:0000256" key="12">
    <source>
        <dbReference type="ARBA" id="ARBA00031636"/>
    </source>
</evidence>
<dbReference type="Pfam" id="PF01554">
    <property type="entry name" value="MatE"/>
    <property type="match status" value="2"/>
</dbReference>
<keyword evidence="15" id="KW-1185">Reference proteome</keyword>
<feature type="transmembrane region" description="Helical" evidence="13">
    <location>
        <begin position="362"/>
        <end position="380"/>
    </location>
</feature>
<evidence type="ECO:0000256" key="11">
    <source>
        <dbReference type="ARBA" id="ARBA00023136"/>
    </source>
</evidence>
<proteinExistence type="inferred from homology"/>
<feature type="transmembrane region" description="Helical" evidence="13">
    <location>
        <begin position="169"/>
        <end position="188"/>
    </location>
</feature>
<evidence type="ECO:0000256" key="9">
    <source>
        <dbReference type="ARBA" id="ARBA00022989"/>
    </source>
</evidence>
<evidence type="ECO:0000256" key="4">
    <source>
        <dbReference type="ARBA" id="ARBA00020268"/>
    </source>
</evidence>
<dbReference type="NCBIfam" id="TIGR00797">
    <property type="entry name" value="matE"/>
    <property type="match status" value="1"/>
</dbReference>
<gene>
    <name evidence="14" type="ORF">SAMN02745229_00667</name>
</gene>
<evidence type="ECO:0000313" key="14">
    <source>
        <dbReference type="EMBL" id="SHH55883.1"/>
    </source>
</evidence>
<evidence type="ECO:0000256" key="5">
    <source>
        <dbReference type="ARBA" id="ARBA00022448"/>
    </source>
</evidence>
<evidence type="ECO:0000256" key="3">
    <source>
        <dbReference type="ARBA" id="ARBA00010199"/>
    </source>
</evidence>
<feature type="transmembrane region" description="Helical" evidence="13">
    <location>
        <begin position="100"/>
        <end position="125"/>
    </location>
</feature>
<evidence type="ECO:0000256" key="6">
    <source>
        <dbReference type="ARBA" id="ARBA00022449"/>
    </source>
</evidence>
<feature type="transmembrane region" description="Helical" evidence="13">
    <location>
        <begin position="137"/>
        <end position="157"/>
    </location>
</feature>
<dbReference type="GeneID" id="89510594"/>
<sequence length="466" mass="50959">MKKYKIVDMTSGSPLKHILIFTIPLVIGNLFQQLYNMVDSIVVGQYVGKTALAAVGACGSMNFLFFSLSFGLSNGVGILVSHRFGAKDEQGIRKTIASSYYVLTTVSVLITTIAFFLAPVLLRLLDTPSTIINDSTAYIRVTCLGILGITLYNGVAATLRALGDSRTPLYFLIFSSILNIALDLVFVINFNMGVVGVALATIISQYASAVVAYVYAFRNVEYFKVSKEDRKADRNYIKQEIRLGVPLSLQSSMIAVSCLVLQGVVNSFGENVVAAFTITSRVEQLVQQPYNSIGTALMTYAGQNIGAGNIERVKKGFWQAAGLVAGFSCIMVAVMYIFGAGISRIFVSDAEVIKMSYTALKITSPFYLALGMIYVPRALLNGCGDAGFAMINGITEVAGRILFSHFMLFFGFFGFWSVWVTTGATWLLTSIVCMLRFFSGVWMRKAEVSPRRRLHLTVPRALVRKA</sequence>
<feature type="transmembrane region" description="Helical" evidence="13">
    <location>
        <begin position="320"/>
        <end position="342"/>
    </location>
</feature>
<feature type="transmembrane region" description="Helical" evidence="13">
    <location>
        <begin position="425"/>
        <end position="443"/>
    </location>
</feature>
<keyword evidence="6" id="KW-0050">Antiport</keyword>
<keyword evidence="11 13" id="KW-0472">Membrane</keyword>
<comment type="subcellular location">
    <subcellularLocation>
        <location evidence="2">Cell membrane</location>
        <topology evidence="2">Multi-pass membrane protein</topology>
    </subcellularLocation>
</comment>
<dbReference type="GO" id="GO:0015297">
    <property type="term" value="F:antiporter activity"/>
    <property type="evidence" value="ECO:0007669"/>
    <property type="project" value="UniProtKB-KW"/>
</dbReference>
<protein>
    <recommendedName>
        <fullName evidence="4">Probable multidrug resistance protein NorM</fullName>
    </recommendedName>
    <alternativeName>
        <fullName evidence="12">Multidrug-efflux transporter</fullName>
    </alternativeName>
</protein>
<organism evidence="14 15">
    <name type="scientific">Butyrivibrio fibrisolvens DSM 3071</name>
    <dbReference type="NCBI Taxonomy" id="1121131"/>
    <lineage>
        <taxon>Bacteria</taxon>
        <taxon>Bacillati</taxon>
        <taxon>Bacillota</taxon>
        <taxon>Clostridia</taxon>
        <taxon>Lachnospirales</taxon>
        <taxon>Lachnospiraceae</taxon>
        <taxon>Butyrivibrio</taxon>
    </lineage>
</organism>
<dbReference type="GO" id="GO:0006811">
    <property type="term" value="P:monoatomic ion transport"/>
    <property type="evidence" value="ECO:0007669"/>
    <property type="project" value="UniProtKB-KW"/>
</dbReference>
<evidence type="ECO:0000256" key="2">
    <source>
        <dbReference type="ARBA" id="ARBA00004651"/>
    </source>
</evidence>
<feature type="transmembrane region" description="Helical" evidence="13">
    <location>
        <begin position="12"/>
        <end position="31"/>
    </location>
</feature>
<dbReference type="GO" id="GO:0005886">
    <property type="term" value="C:plasma membrane"/>
    <property type="evidence" value="ECO:0007669"/>
    <property type="project" value="UniProtKB-SubCell"/>
</dbReference>
<evidence type="ECO:0000256" key="7">
    <source>
        <dbReference type="ARBA" id="ARBA00022475"/>
    </source>
</evidence>
<evidence type="ECO:0000256" key="10">
    <source>
        <dbReference type="ARBA" id="ARBA00023065"/>
    </source>
</evidence>
<evidence type="ECO:0000256" key="1">
    <source>
        <dbReference type="ARBA" id="ARBA00003408"/>
    </source>
</evidence>
<keyword evidence="8 13" id="KW-0812">Transmembrane</keyword>
<keyword evidence="7" id="KW-1003">Cell membrane</keyword>
<reference evidence="15" key="1">
    <citation type="submission" date="2016-11" db="EMBL/GenBank/DDBJ databases">
        <authorList>
            <person name="Varghese N."/>
            <person name="Submissions S."/>
        </authorList>
    </citation>
    <scope>NUCLEOTIDE SEQUENCE [LARGE SCALE GENOMIC DNA]</scope>
    <source>
        <strain evidence="15">DSM 3071</strain>
    </source>
</reference>
<dbReference type="InterPro" id="IPR048279">
    <property type="entry name" value="MdtK-like"/>
</dbReference>
<keyword evidence="5" id="KW-0813">Transport</keyword>
<evidence type="ECO:0000256" key="13">
    <source>
        <dbReference type="SAM" id="Phobius"/>
    </source>
</evidence>
<comment type="function">
    <text evidence="1">Multidrug efflux pump.</text>
</comment>
<dbReference type="PIRSF" id="PIRSF006603">
    <property type="entry name" value="DinF"/>
    <property type="match status" value="1"/>
</dbReference>
<dbReference type="AlphaFoldDB" id="A0A1M5TZR6"/>
<feature type="transmembrane region" description="Helical" evidence="13">
    <location>
        <begin position="194"/>
        <end position="217"/>
    </location>
</feature>
<keyword evidence="10" id="KW-0406">Ion transport</keyword>